<dbReference type="InterPro" id="IPR013783">
    <property type="entry name" value="Ig-like_fold"/>
</dbReference>
<feature type="compositionally biased region" description="Basic and acidic residues" evidence="1">
    <location>
        <begin position="905"/>
        <end position="918"/>
    </location>
</feature>
<dbReference type="Pfam" id="PF22060">
    <property type="entry name" value="Cep192_D1"/>
    <property type="match status" value="1"/>
</dbReference>
<feature type="region of interest" description="Disordered" evidence="1">
    <location>
        <begin position="2171"/>
        <end position="2190"/>
    </location>
</feature>
<evidence type="ECO:0000259" key="4">
    <source>
        <dbReference type="Pfam" id="PF22066"/>
    </source>
</evidence>
<dbReference type="InterPro" id="IPR054085">
    <property type="entry name" value="Cep192-like_D1"/>
</dbReference>
<evidence type="ECO:0000259" key="6">
    <source>
        <dbReference type="Pfam" id="PF22073"/>
    </source>
</evidence>
<feature type="compositionally biased region" description="Low complexity" evidence="1">
    <location>
        <begin position="2172"/>
        <end position="2184"/>
    </location>
</feature>
<feature type="region of interest" description="Disordered" evidence="1">
    <location>
        <begin position="1"/>
        <end position="32"/>
    </location>
</feature>
<gene>
    <name evidence="9" type="primary">LOC106466919</name>
</gene>
<protein>
    <submittedName>
        <fullName evidence="9">Uncharacterized protein LOC106466919</fullName>
    </submittedName>
</protein>
<dbReference type="Pfam" id="PF22066">
    <property type="entry name" value="Cep192_D8"/>
    <property type="match status" value="1"/>
</dbReference>
<evidence type="ECO:0000313" key="8">
    <source>
        <dbReference type="Proteomes" id="UP000694941"/>
    </source>
</evidence>
<keyword evidence="8" id="KW-1185">Reference proteome</keyword>
<feature type="domain" description="Cep192-like" evidence="2">
    <location>
        <begin position="1257"/>
        <end position="1360"/>
    </location>
</feature>
<dbReference type="Proteomes" id="UP000694941">
    <property type="component" value="Unplaced"/>
</dbReference>
<feature type="compositionally biased region" description="Polar residues" evidence="1">
    <location>
        <begin position="198"/>
        <end position="215"/>
    </location>
</feature>
<evidence type="ECO:0000259" key="5">
    <source>
        <dbReference type="Pfam" id="PF22067"/>
    </source>
</evidence>
<feature type="region of interest" description="Disordered" evidence="1">
    <location>
        <begin position="312"/>
        <end position="332"/>
    </location>
</feature>
<accession>A0ABM1T4A1</accession>
<dbReference type="InterPro" id="IPR054091">
    <property type="entry name" value="Cep192-like_D5"/>
</dbReference>
<feature type="domain" description="Cep192-like" evidence="3">
    <location>
        <begin position="2024"/>
        <end position="2140"/>
    </location>
</feature>
<dbReference type="Gene3D" id="2.60.40.10">
    <property type="entry name" value="Immunoglobulins"/>
    <property type="match status" value="3"/>
</dbReference>
<feature type="domain" description="Cep192-like" evidence="5">
    <location>
        <begin position="1529"/>
        <end position="1608"/>
    </location>
</feature>
<feature type="region of interest" description="Disordered" evidence="1">
    <location>
        <begin position="173"/>
        <end position="221"/>
    </location>
</feature>
<evidence type="ECO:0000259" key="2">
    <source>
        <dbReference type="Pfam" id="PF22060"/>
    </source>
</evidence>
<dbReference type="InterPro" id="IPR039103">
    <property type="entry name" value="Spd-2/CEP192"/>
</dbReference>
<feature type="domain" description="Cep192-like" evidence="4">
    <location>
        <begin position="2204"/>
        <end position="2292"/>
    </location>
</feature>
<evidence type="ECO:0000259" key="7">
    <source>
        <dbReference type="Pfam" id="PF22074"/>
    </source>
</evidence>
<evidence type="ECO:0000259" key="3">
    <source>
        <dbReference type="Pfam" id="PF22065"/>
    </source>
</evidence>
<dbReference type="RefSeq" id="XP_022250707.1">
    <property type="nucleotide sequence ID" value="XM_022394999.1"/>
</dbReference>
<feature type="compositionally biased region" description="Polar residues" evidence="1">
    <location>
        <begin position="101"/>
        <end position="111"/>
    </location>
</feature>
<feature type="domain" description="Cep192-like" evidence="7">
    <location>
        <begin position="1780"/>
        <end position="1947"/>
    </location>
</feature>
<feature type="region of interest" description="Disordered" evidence="1">
    <location>
        <begin position="886"/>
        <end position="921"/>
    </location>
</feature>
<dbReference type="Pfam" id="PF22065">
    <property type="entry name" value="Cep192_D7"/>
    <property type="match status" value="1"/>
</dbReference>
<evidence type="ECO:0000313" key="9">
    <source>
        <dbReference type="RefSeq" id="XP_022250707.1"/>
    </source>
</evidence>
<feature type="region of interest" description="Disordered" evidence="1">
    <location>
        <begin position="95"/>
        <end position="116"/>
    </location>
</feature>
<dbReference type="InterPro" id="IPR054088">
    <property type="entry name" value="Cep192-like_D8"/>
</dbReference>
<feature type="region of interest" description="Disordered" evidence="1">
    <location>
        <begin position="1023"/>
        <end position="1042"/>
    </location>
</feature>
<feature type="compositionally biased region" description="Polar residues" evidence="1">
    <location>
        <begin position="7"/>
        <end position="32"/>
    </location>
</feature>
<dbReference type="InterPro" id="IPR054089">
    <property type="entry name" value="Cep192-like_D3"/>
</dbReference>
<proteinExistence type="predicted"/>
<dbReference type="GeneID" id="106466919"/>
<reference evidence="9" key="1">
    <citation type="submission" date="2025-08" db="UniProtKB">
        <authorList>
            <consortium name="RefSeq"/>
        </authorList>
    </citation>
    <scope>IDENTIFICATION</scope>
    <source>
        <tissue evidence="9">Muscle</tissue>
    </source>
</reference>
<organism evidence="8 9">
    <name type="scientific">Limulus polyphemus</name>
    <name type="common">Atlantic horseshoe crab</name>
    <dbReference type="NCBI Taxonomy" id="6850"/>
    <lineage>
        <taxon>Eukaryota</taxon>
        <taxon>Metazoa</taxon>
        <taxon>Ecdysozoa</taxon>
        <taxon>Arthropoda</taxon>
        <taxon>Chelicerata</taxon>
        <taxon>Merostomata</taxon>
        <taxon>Xiphosura</taxon>
        <taxon>Limulidae</taxon>
        <taxon>Limulus</taxon>
    </lineage>
</organism>
<dbReference type="Pfam" id="PF22074">
    <property type="entry name" value="Cep192_D5"/>
    <property type="match status" value="1"/>
</dbReference>
<feature type="domain" description="Cep192/Spd-2-like" evidence="6">
    <location>
        <begin position="1650"/>
        <end position="1763"/>
    </location>
</feature>
<name>A0ABM1T4A1_LIMPO</name>
<sequence length="2292" mass="252175">MAGIGSKLSSKNGDFLDNTSLSSIPQSPQAASTAIRECSKAGLEGFLKTQNLSGVLKELFPTSDTSDAFSSLLNSMRAKRENNRTTEGITKRFVDEHETSDSNTLNYSKDSGGTFDSGEDHSSLGILSLDSFQDLSGGLIKLENMAKVSSTDVTASASHTKLTNSLATITEDTHKDVLPNQSIGVGNKDSNKEKQGTPDVQQNENNSVHPETQESSEVESAGSLEDIELDNVDLQELADKFSDFTELEEEEDVFKKYPHQEEKIPREKKLALSSKNLEITRWLEKQQKKDSTDSQDSTDKMAETLVIETSKRDINGKKGEQKTEDNLKNANDFSGSTLKFETAVLNVSNSDMSAKSERKKASQDSFSKNYCKVGAYDAGANGLSKNSTSSTFVNSCVQDILPEQIDNHSSNVQEDTNIVRYSDVKHSSLLKDYESLQLYKSVLASHQASELLYSQLFIPAKPLGATEDESNIKNSTSLGISPLEMDASSFTVEEIYKSLNRQSTAGKDKKNETKCSEVEFRNDQISARSSSFGSYQTHKFDGSNAESSSAPTSSNLKSQDVLLDSKICKSNFQSQQKQINKYFDEINPASFTSVKDFDFGNLFLARSSFGDFGFSSTPSNMKTDPASKLQTEDLKKHVNSFSPEDESAGPSTTDINVQEAEASYFSCADMDISKQQQEQLGDLGISDEVFLKPDEAFKLLDKDEEDFKKEHVFEGEAIPDSYAVSLMGSNLTTAALQDISRPSWFSEMGSSKSSSRVSIGQFIRAKTEELGCLNGSELGLRPEFGIDKKKIDSTTDQLTKSENKEPSAELTWNNVITKGVFRESSEDSALGRMSSCTVLSDSTQDSSDSTMFSCSSISKLLSDASLSEDPFVFASKVLEKSKARTVTKKKAKEKNKTPNNGLPTIREDTPDGEHKKTLTEPSLKGVYNPFPEFLSLNTYSGNEINQQRNRFSLQKAVNKTQNIESTLQKKHVDKFDDSLLNKICKFGVEHDLTLKGNMNSHLFTPEIMKDQWKDLKEWQEFKRQKESTLSTTSDKNSEEESRILKPNSFVNEVLGNIKDTSTSGVSVVTADAITTQHKATDGNTITSVSTAISSNTNTSSCYGQQVLSSFDNTVRLPFPTALHLPIVQLVDSNKASNATNIQSITQLSQGTSMNPPTVPVSVNVHCKVDPQPTFYPSSYTTTYPPGLQSLGVPTNFQPAVAPALESWSRFHQGVDLNTPFGMTVATPFFPGSTQSVLISPYSTLPSFMYKAPNQQCSAVQAPSEISYPGTVCVGDATTMKIPLHNPTQHSLWYAFKTESVTVDGLAVNDFHGSFLSLPQHVEVEGGMTQEVMINYTPRQPGTLCAKIMVSASVHFREMTAASSFHPFGCPLYIVVTVKSEKPKIDLFFGDVGNVRHVPENCSLTKSLVVKNQGLSIVPVRLIVSGDMKSKHDFCFDVQNLEAQEKSTQLVSPTILLCRLPCASELVVPLVFNTGFLDDGNLVENISASVTAMLESTVLPEVLGYLKWSAVIGKVKLITKTPSEGHLPVKSSGAKIKHSLPLYNKGTIPVELDLRVKDNSAFQVSPVKCYLEPEDDTNLMITFEPSFNGRPATGMIQAIAQPFGQVFDIFKILGDGLVQDFSNQVIKIPPATGISKRSSSAHVNSDSQGFLLQSNKKFLVWPGVPIGKSVTKQMTLRNGSSADSLYLCMNIKGDTQQFQLEGEEIGDYTSSSEITISPGGIRFVKVKYTPKAVEAAFSCLCISKKGENYEGPGKFNIPLQGYGGTSKLELEGLQPDEGGASFSINLGELAESDATLAHFIVTNTGTRAAYIKIMNFTGPSLESILPAGRITVQPSEFVLLEQESKTLFIACTLSDFKWKMHVNQRNQRLGTLSMFYGDEILRQMMRRAISTVNMAKILSPGHPLRSVNFDVLYAGEDRVSQTINYPATSKNVYIFYNNINKVSVNLYGVLTDDSSFYGSMSSFAALTALHDTINSTVTDSIYHHTQQHANIPQSPPVKETHSFVQKSQYLNQEGNKRPITPLLEHPKEIKLPETVIKTSSGYSFELKSQCHKKVNWSLRPIAVPVIEDLSGDKTLNQMQPSPSSVFFVTPASGEIDPYQFVNVKLVFNPAQSGLYKQLWEIIMESMDQARQSEHLELEGKGIDNPQSTVVRNKFTSHSSMYIPKSNHMDISHDSSLSKLSNRSASAGDSIEENSKEPVFPVIRRIDFPVTHIGGSASVKLMLKNMSSEDHKLSVVIPIPPFLVKHNELIIKNRHYISIPVQFKPTKRGKYQSVLILHTDIGYDITIQISGEAL</sequence>
<feature type="compositionally biased region" description="Basic and acidic residues" evidence="1">
    <location>
        <begin position="312"/>
        <end position="327"/>
    </location>
</feature>
<dbReference type="PANTHER" id="PTHR16029">
    <property type="entry name" value="CENTROSOMAL PROTEIN OF 192 KDA"/>
    <property type="match status" value="1"/>
</dbReference>
<dbReference type="Pfam" id="PF22067">
    <property type="entry name" value="Cep192_D3"/>
    <property type="match status" value="1"/>
</dbReference>
<dbReference type="Pfam" id="PF22073">
    <property type="entry name" value="Cep192_D4"/>
    <property type="match status" value="1"/>
</dbReference>
<dbReference type="PANTHER" id="PTHR16029:SF11">
    <property type="entry name" value="CENTROSOMAL PROTEIN OF 192 KDA"/>
    <property type="match status" value="1"/>
</dbReference>
<dbReference type="InterPro" id="IPR054090">
    <property type="entry name" value="Cep192_Spd-2-like_dom"/>
</dbReference>
<evidence type="ECO:0000256" key="1">
    <source>
        <dbReference type="SAM" id="MobiDB-lite"/>
    </source>
</evidence>
<dbReference type="InterPro" id="IPR054087">
    <property type="entry name" value="Cep192-like_D7"/>
</dbReference>